<dbReference type="GO" id="GO:0005576">
    <property type="term" value="C:extracellular region"/>
    <property type="evidence" value="ECO:0007669"/>
    <property type="project" value="InterPro"/>
</dbReference>
<dbReference type="InterPro" id="IPR021116">
    <property type="entry name" value="Calcitonin/adrenomedullin"/>
</dbReference>
<comment type="similarity">
    <text evidence="1">Belongs to the calcitonin family.</text>
</comment>
<dbReference type="Proteomes" id="UP000009136">
    <property type="component" value="Chromosome 15"/>
</dbReference>
<dbReference type="PANTHER" id="PTHR10505:SF3">
    <property type="entry name" value="CALCITONIN GENE-RELATED PEPTIDE 2"/>
    <property type="match status" value="1"/>
</dbReference>
<dbReference type="Pfam" id="PF00214">
    <property type="entry name" value="Calc_CGRP_IAPP"/>
    <property type="match status" value="1"/>
</dbReference>
<dbReference type="AlphaFoldDB" id="A0A3Q1LRA1"/>
<protein>
    <submittedName>
        <fullName evidence="3">Uncharacterized protein</fullName>
    </submittedName>
</protein>
<dbReference type="Gene3D" id="6.10.250.2190">
    <property type="match status" value="1"/>
</dbReference>
<reference evidence="3" key="1">
    <citation type="submission" date="2018-03" db="EMBL/GenBank/DDBJ databases">
        <title>ARS-UCD1.2.</title>
        <authorList>
            <person name="Rosen B.D."/>
            <person name="Bickhart D.M."/>
            <person name="Koren S."/>
            <person name="Schnabel R.D."/>
            <person name="Hall R."/>
            <person name="Zimin A."/>
            <person name="Dreischer C."/>
            <person name="Schultheiss S."/>
            <person name="Schroeder S.G."/>
            <person name="Elsik C.G."/>
            <person name="Couldrey C."/>
            <person name="Liu G.E."/>
            <person name="Van Tassell C.P."/>
            <person name="Phillippy A.M."/>
            <person name="Smith T.P.L."/>
            <person name="Medrano J.F."/>
        </authorList>
    </citation>
    <scope>NUCLEOTIDE SEQUENCE [LARGE SCALE GENOMIC DNA]</scope>
    <source>
        <strain evidence="3">Hereford</strain>
    </source>
</reference>
<dbReference type="Ensembl" id="ENSBTAT00000086920.2">
    <property type="protein sequence ID" value="ENSBTAP00000059520.2"/>
    <property type="gene ID" value="ENSBTAG00000048777.3"/>
</dbReference>
<organism evidence="3 4">
    <name type="scientific">Bos taurus</name>
    <name type="common">Bovine</name>
    <dbReference type="NCBI Taxonomy" id="9913"/>
    <lineage>
        <taxon>Eukaryota</taxon>
        <taxon>Metazoa</taxon>
        <taxon>Chordata</taxon>
        <taxon>Craniata</taxon>
        <taxon>Vertebrata</taxon>
        <taxon>Euteleostomi</taxon>
        <taxon>Mammalia</taxon>
        <taxon>Eutheria</taxon>
        <taxon>Laurasiatheria</taxon>
        <taxon>Artiodactyla</taxon>
        <taxon>Ruminantia</taxon>
        <taxon>Pecora</taxon>
        <taxon>Bovidae</taxon>
        <taxon>Bovinae</taxon>
        <taxon>Bos</taxon>
    </lineage>
</organism>
<evidence type="ECO:0000313" key="3">
    <source>
        <dbReference type="Ensembl" id="ENSBTAP00000059520.2"/>
    </source>
</evidence>
<keyword evidence="2" id="KW-1015">Disulfide bond</keyword>
<evidence type="ECO:0000313" key="4">
    <source>
        <dbReference type="Proteomes" id="UP000009136"/>
    </source>
</evidence>
<dbReference type="GO" id="GO:0005179">
    <property type="term" value="F:hormone activity"/>
    <property type="evidence" value="ECO:0007669"/>
    <property type="project" value="InterPro"/>
</dbReference>
<reference evidence="3" key="2">
    <citation type="submission" date="2025-08" db="UniProtKB">
        <authorList>
            <consortium name="Ensembl"/>
        </authorList>
    </citation>
    <scope>IDENTIFICATION</scope>
    <source>
        <strain evidence="3">Hereford</strain>
    </source>
</reference>
<dbReference type="PANTHER" id="PTHR10505">
    <property type="entry name" value="CALCITONIN-RELATED"/>
    <property type="match status" value="1"/>
</dbReference>
<dbReference type="GeneTree" id="ENSGT00940000166205"/>
<dbReference type="Bgee" id="ENSBTAG00000048777">
    <property type="expression patterns" value="Expressed in oocyte and 10 other cell types or tissues"/>
</dbReference>
<keyword evidence="4" id="KW-1185">Reference proteome</keyword>
<sequence>MVKSRGFRIPCNVGFYPTGLGMEWDACLFKILETEQTQSSGNKSSCSRWEVSEAFKCLHHFCQSAIAHRQSYCCCSFLCSQPPGAGYQRGIMGFSKLPLFLVLSMLIIHQAGMLQAAPFRSVWKNGLVPATLTEEESYFLLATMVKYYVQKASELEYETEDFGIIAQERTSNAATGMTHKMAGFLGKSGSKIKRNIMSTNVAPKPLAGTTGIFRTK</sequence>
<evidence type="ECO:0000256" key="2">
    <source>
        <dbReference type="ARBA" id="ARBA00023157"/>
    </source>
</evidence>
<evidence type="ECO:0000256" key="1">
    <source>
        <dbReference type="ARBA" id="ARBA00009222"/>
    </source>
</evidence>
<name>A0A3Q1LRA1_BOVIN</name>
<reference evidence="3" key="3">
    <citation type="submission" date="2025-09" db="UniProtKB">
        <authorList>
            <consortium name="Ensembl"/>
        </authorList>
    </citation>
    <scope>IDENTIFICATION</scope>
    <source>
        <strain evidence="3">Hereford</strain>
    </source>
</reference>
<dbReference type="InterPro" id="IPR021117">
    <property type="entry name" value="Calcitonin-like"/>
</dbReference>
<proteinExistence type="inferred from homology"/>
<dbReference type="VEuPathDB" id="HostDB:ENSBTAG00000048777"/>
<accession>A0A3Q1LRA1</accession>